<feature type="transmembrane region" description="Helical" evidence="1">
    <location>
        <begin position="90"/>
        <end position="113"/>
    </location>
</feature>
<comment type="caution">
    <text evidence="3">The sequence shown here is derived from an EMBL/GenBank/DDBJ whole genome shotgun (WGS) entry which is preliminary data.</text>
</comment>
<feature type="transmembrane region" description="Helical" evidence="1">
    <location>
        <begin position="204"/>
        <end position="230"/>
    </location>
</feature>
<dbReference type="InterPro" id="IPR053160">
    <property type="entry name" value="MFS_DHA3_Transporter"/>
</dbReference>
<feature type="transmembrane region" description="Helical" evidence="1">
    <location>
        <begin position="349"/>
        <end position="369"/>
    </location>
</feature>
<feature type="transmembrane region" description="Helical" evidence="1">
    <location>
        <begin position="324"/>
        <end position="342"/>
    </location>
</feature>
<feature type="transmembrane region" description="Helical" evidence="1">
    <location>
        <begin position="159"/>
        <end position="177"/>
    </location>
</feature>
<dbReference type="Proteomes" id="UP001571980">
    <property type="component" value="Unassembled WGS sequence"/>
</dbReference>
<dbReference type="RefSeq" id="WP_372824125.1">
    <property type="nucleotide sequence ID" value="NZ_JARRIC010000001.1"/>
</dbReference>
<dbReference type="PROSITE" id="PS50850">
    <property type="entry name" value="MFS"/>
    <property type="match status" value="1"/>
</dbReference>
<dbReference type="InterPro" id="IPR036259">
    <property type="entry name" value="MFS_trans_sf"/>
</dbReference>
<dbReference type="InterPro" id="IPR011701">
    <property type="entry name" value="MFS"/>
</dbReference>
<evidence type="ECO:0000256" key="1">
    <source>
        <dbReference type="SAM" id="Phobius"/>
    </source>
</evidence>
<feature type="domain" description="Major facilitator superfamily (MFS) profile" evidence="2">
    <location>
        <begin position="1"/>
        <end position="376"/>
    </location>
</feature>
<keyword evidence="1" id="KW-1133">Transmembrane helix</keyword>
<dbReference type="EMBL" id="JARRIG010000006">
    <property type="protein sequence ID" value="MFA4804898.1"/>
    <property type="molecule type" value="Genomic_DNA"/>
</dbReference>
<feature type="transmembrane region" description="Helical" evidence="1">
    <location>
        <begin position="65"/>
        <end position="84"/>
    </location>
</feature>
<sequence length="376" mass="42004">MDYVRRFYISSLLHLTFYSGFYLIYLQSLSLSKSQIGFLIGLSLILVALFEIPTGVVADKISKKTSVLLSKILLIPGTLLLYLANSFWHVLFATIFNSLAVAFLTGAETGWLYELLSRDGRRDEYPKIYGRLRAFEMAGSFLGATLGGFMARLSSMKMAILLSVPFTLMSFLIVLTIPSDIAKSRLPYGYHLIETFRFLRSSRVLALLFAYASLIGLSLASFTSFMQLYFYEFMPSILGVSWLSGLYTLINGISWYVDVGENRRKVLYVYSPILIPDLTLLAGLSSWFGFLTLVLGSLLFAQAFKEWQRVFQGAIPDDKRATLGSFYSLFASLINGIYISILGTIFGKIGIRAGLVVVSLMFLGAGLVVRKHVPME</sequence>
<name>A0ABV4T548_9EURY</name>
<proteinExistence type="predicted"/>
<evidence type="ECO:0000259" key="2">
    <source>
        <dbReference type="PROSITE" id="PS50850"/>
    </source>
</evidence>
<dbReference type="SUPFAM" id="SSF103473">
    <property type="entry name" value="MFS general substrate transporter"/>
    <property type="match status" value="1"/>
</dbReference>
<dbReference type="InterPro" id="IPR020846">
    <property type="entry name" value="MFS_dom"/>
</dbReference>
<dbReference type="PANTHER" id="PTHR23530:SF1">
    <property type="entry name" value="PERMEASE, MAJOR FACILITATOR SUPERFAMILY-RELATED"/>
    <property type="match status" value="1"/>
</dbReference>
<keyword evidence="1" id="KW-0812">Transmembrane</keyword>
<keyword evidence="1" id="KW-0472">Membrane</keyword>
<feature type="transmembrane region" description="Helical" evidence="1">
    <location>
        <begin position="37"/>
        <end position="58"/>
    </location>
</feature>
<protein>
    <submittedName>
        <fullName evidence="3">MFS transporter</fullName>
    </submittedName>
</protein>
<dbReference type="Gene3D" id="1.20.1250.20">
    <property type="entry name" value="MFS general substrate transporter like domains"/>
    <property type="match status" value="1"/>
</dbReference>
<gene>
    <name evidence="3" type="ORF">P8X34_09200</name>
</gene>
<feature type="transmembrane region" description="Helical" evidence="1">
    <location>
        <begin position="278"/>
        <end position="304"/>
    </location>
</feature>
<feature type="transmembrane region" description="Helical" evidence="1">
    <location>
        <begin position="7"/>
        <end position="25"/>
    </location>
</feature>
<accession>A0ABV4T548</accession>
<dbReference type="Pfam" id="PF07690">
    <property type="entry name" value="MFS_1"/>
    <property type="match status" value="1"/>
</dbReference>
<keyword evidence="4" id="KW-1185">Reference proteome</keyword>
<evidence type="ECO:0000313" key="3">
    <source>
        <dbReference type="EMBL" id="MFA4804898.1"/>
    </source>
</evidence>
<feature type="transmembrane region" description="Helical" evidence="1">
    <location>
        <begin position="236"/>
        <end position="257"/>
    </location>
</feature>
<evidence type="ECO:0000313" key="4">
    <source>
        <dbReference type="Proteomes" id="UP001571980"/>
    </source>
</evidence>
<dbReference type="PANTHER" id="PTHR23530">
    <property type="entry name" value="TRANSPORT PROTEIN-RELATED"/>
    <property type="match status" value="1"/>
</dbReference>
<organism evidence="3 4">
    <name type="scientific">Pyrococcus kukulkanii</name>
    <dbReference type="NCBI Taxonomy" id="1609559"/>
    <lineage>
        <taxon>Archaea</taxon>
        <taxon>Methanobacteriati</taxon>
        <taxon>Methanobacteriota</taxon>
        <taxon>Thermococci</taxon>
        <taxon>Thermococcales</taxon>
        <taxon>Thermococcaceae</taxon>
        <taxon>Pyrococcus</taxon>
    </lineage>
</organism>
<reference evidence="3 4" key="1">
    <citation type="submission" date="2023-03" db="EMBL/GenBank/DDBJ databases">
        <title>Speciation in Pyrococcus: adaptation to high temperature as a mechanism.</title>
        <authorList>
            <person name="Gu J."/>
        </authorList>
    </citation>
    <scope>NUCLEOTIDE SEQUENCE [LARGE SCALE GENOMIC DNA]</scope>
    <source>
        <strain evidence="3 4">LMOA34</strain>
    </source>
</reference>